<accession>A0A097PTA6</accession>
<proteinExistence type="predicted"/>
<dbReference type="RefSeq" id="WP_172686362.1">
    <property type="nucleotide sequence ID" value="NZ_KM613043.1"/>
</dbReference>
<evidence type="ECO:0000313" key="1">
    <source>
        <dbReference type="EMBL" id="AIU53948.1"/>
    </source>
</evidence>
<organism evidence="1">
    <name type="scientific">Macrococcoides caseolyticum</name>
    <dbReference type="NCBI Taxonomy" id="69966"/>
    <lineage>
        <taxon>Bacteria</taxon>
        <taxon>Bacillati</taxon>
        <taxon>Bacillota</taxon>
        <taxon>Bacilli</taxon>
        <taxon>Bacillales</taxon>
        <taxon>Staphylococcaceae</taxon>
        <taxon>Macrococcoides</taxon>
    </lineage>
</organism>
<protein>
    <submittedName>
        <fullName evidence="1">TclM</fullName>
    </submittedName>
</protein>
<name>A0A097PTA6_9STAP</name>
<geneLocation type="plasmid" evidence="1">
    <name>pBac115</name>
</geneLocation>
<keyword evidence="1" id="KW-0614">Plasmid</keyword>
<dbReference type="EMBL" id="KM613043">
    <property type="protein sequence ID" value="AIU53948.1"/>
    <property type="molecule type" value="Genomic_DNA"/>
</dbReference>
<sequence length="264" mass="31750">MKTKVINDFLLLSNHSNDNSFYFLENDKLEIFNINNSDLKKTKSFMGDKSDEYLSIYLNKLNDFYENMMYLQVNNYSVFQTELFKFMINYSEFNYESLERGMISYCSHSEGFLSIPKNQKFKKIFKEGYLKNEHVLDLIINNRKDSFFYTYHIDTIISELKPCIRNSIKKNEIHFLNIDHSKNNDQLTSDFHQHMLSNEKFLKFMRCDIDFLTSRFLTIAQYFLLKNMGISNINRYFTCYLTYKSLSNFTSKNPNDLIKYFKED</sequence>
<reference evidence="1" key="1">
    <citation type="journal article" date="2014" name="J. Bacteriol.">
        <title>Characterization of a novel plasmid-borne thiopeptide gene cluster in Staphylococcus epidermidis strain 115.</title>
        <authorList>
            <person name="Bennallack P.R."/>
            <person name="Burt S.R."/>
            <person name="Heder M.J."/>
            <person name="Robison R.A."/>
            <person name="Griffitts J.S."/>
        </authorList>
    </citation>
    <scope>NUCLEOTIDE SEQUENCE</scope>
    <source>
        <strain evidence="1">115</strain>
        <plasmid evidence="1">pBac115</plasmid>
    </source>
</reference>
<dbReference type="AlphaFoldDB" id="A0A097PTA6"/>
<gene>
    <name evidence="1" type="primary">tclM</name>
</gene>